<dbReference type="GO" id="GO:0043022">
    <property type="term" value="F:ribosome binding"/>
    <property type="evidence" value="ECO:0007669"/>
    <property type="project" value="TreeGrafter"/>
</dbReference>
<dbReference type="GO" id="GO:0032790">
    <property type="term" value="P:ribosome disassembly"/>
    <property type="evidence" value="ECO:0007669"/>
    <property type="project" value="TreeGrafter"/>
</dbReference>
<evidence type="ECO:0000313" key="9">
    <source>
        <dbReference type="Proteomes" id="UP000179047"/>
    </source>
</evidence>
<organism evidence="8 9">
    <name type="scientific">Candidatus Yanofskybacteria bacterium RIFCSPLOWO2_01_FULL_49_25</name>
    <dbReference type="NCBI Taxonomy" id="1802701"/>
    <lineage>
        <taxon>Bacteria</taxon>
        <taxon>Candidatus Yanofskyibacteriota</taxon>
    </lineage>
</organism>
<dbReference type="Gene3D" id="3.30.110.10">
    <property type="entry name" value="Translation initiation factor 3 (IF-3), C-terminal domain"/>
    <property type="match status" value="1"/>
</dbReference>
<comment type="subcellular location">
    <subcellularLocation>
        <location evidence="5">Cytoplasm</location>
    </subcellularLocation>
</comment>
<dbReference type="SUPFAM" id="SSF54364">
    <property type="entry name" value="Translation initiation factor IF3, N-terminal domain"/>
    <property type="match status" value="1"/>
</dbReference>
<dbReference type="Proteomes" id="UP000179047">
    <property type="component" value="Unassembled WGS sequence"/>
</dbReference>
<proteinExistence type="inferred from homology"/>
<keyword evidence="3 5" id="KW-0648">Protein biosynthesis</keyword>
<dbReference type="InterPro" id="IPR036788">
    <property type="entry name" value="T_IF-3_C_sf"/>
</dbReference>
<evidence type="ECO:0000256" key="1">
    <source>
        <dbReference type="ARBA" id="ARBA00005439"/>
    </source>
</evidence>
<name>A0A1F8GRE4_9BACT</name>
<dbReference type="NCBIfam" id="TIGR00168">
    <property type="entry name" value="infC"/>
    <property type="match status" value="1"/>
</dbReference>
<dbReference type="Gene3D" id="3.10.20.80">
    <property type="entry name" value="Translation initiation factor 3 (IF-3), N-terminal domain"/>
    <property type="match status" value="1"/>
</dbReference>
<dbReference type="PROSITE" id="PS00938">
    <property type="entry name" value="IF3"/>
    <property type="match status" value="1"/>
</dbReference>
<dbReference type="SUPFAM" id="SSF55200">
    <property type="entry name" value="Translation initiation factor IF3, C-terminal domain"/>
    <property type="match status" value="1"/>
</dbReference>
<dbReference type="Pfam" id="PF05198">
    <property type="entry name" value="IF3_N"/>
    <property type="match status" value="1"/>
</dbReference>
<evidence type="ECO:0000259" key="6">
    <source>
        <dbReference type="Pfam" id="PF00707"/>
    </source>
</evidence>
<comment type="similarity">
    <text evidence="1 5">Belongs to the IF-3 family.</text>
</comment>
<dbReference type="InterPro" id="IPR001288">
    <property type="entry name" value="Translation_initiation_fac_3"/>
</dbReference>
<keyword evidence="2 5" id="KW-0396">Initiation factor</keyword>
<reference evidence="8 9" key="1">
    <citation type="journal article" date="2016" name="Nat. Commun.">
        <title>Thousands of microbial genomes shed light on interconnected biogeochemical processes in an aquifer system.</title>
        <authorList>
            <person name="Anantharaman K."/>
            <person name="Brown C.T."/>
            <person name="Hug L.A."/>
            <person name="Sharon I."/>
            <person name="Castelle C.J."/>
            <person name="Probst A.J."/>
            <person name="Thomas B.C."/>
            <person name="Singh A."/>
            <person name="Wilkins M.J."/>
            <person name="Karaoz U."/>
            <person name="Brodie E.L."/>
            <person name="Williams K.H."/>
            <person name="Hubbard S.S."/>
            <person name="Banfield J.F."/>
        </authorList>
    </citation>
    <scope>NUCLEOTIDE SEQUENCE [LARGE SCALE GENOMIC DNA]</scope>
</reference>
<dbReference type="PANTHER" id="PTHR10938:SF0">
    <property type="entry name" value="TRANSLATION INITIATION FACTOR IF-3, MITOCHONDRIAL"/>
    <property type="match status" value="1"/>
</dbReference>
<dbReference type="GO" id="GO:0005737">
    <property type="term" value="C:cytoplasm"/>
    <property type="evidence" value="ECO:0007669"/>
    <property type="project" value="UniProtKB-SubCell"/>
</dbReference>
<protein>
    <recommendedName>
        <fullName evidence="4 5">Translation initiation factor IF-3</fullName>
    </recommendedName>
</protein>
<dbReference type="Pfam" id="PF00707">
    <property type="entry name" value="IF3_C"/>
    <property type="match status" value="1"/>
</dbReference>
<sequence length="175" mass="19705">MIKPYERRLRLNNQIRVPEVSVIDAEGKQLGVMQTHEALRLANESGLDLVEVGPDSKPPVVKIIDYGKFTYQQERREKGGNKNKSHAQESKTVQVGFRTGIHDLIVRAGQADKFLKKGYRVRIDLRLRGREKGMQALGRVKLEEFKKLITEPFIEDSGIKGGPSGLTLDVRAGKK</sequence>
<comment type="caution">
    <text evidence="8">The sequence shown here is derived from an EMBL/GenBank/DDBJ whole genome shotgun (WGS) entry which is preliminary data.</text>
</comment>
<dbReference type="InterPro" id="IPR019813">
    <property type="entry name" value="Translation_initiation_fac3_CS"/>
</dbReference>
<dbReference type="PANTHER" id="PTHR10938">
    <property type="entry name" value="TRANSLATION INITIATION FACTOR IF-3"/>
    <property type="match status" value="1"/>
</dbReference>
<evidence type="ECO:0000256" key="5">
    <source>
        <dbReference type="RuleBase" id="RU000646"/>
    </source>
</evidence>
<dbReference type="STRING" id="1802701.A3A33_04855"/>
<dbReference type="FunFam" id="3.10.20.80:FF:000001">
    <property type="entry name" value="Translation initiation factor IF-3"/>
    <property type="match status" value="1"/>
</dbReference>
<evidence type="ECO:0000313" key="8">
    <source>
        <dbReference type="EMBL" id="OGN27560.1"/>
    </source>
</evidence>
<evidence type="ECO:0000256" key="4">
    <source>
        <dbReference type="NCBIfam" id="TIGR00168"/>
    </source>
</evidence>
<gene>
    <name evidence="8" type="ORF">A3A33_04855</name>
</gene>
<accession>A0A1F8GRE4</accession>
<dbReference type="GO" id="GO:0003743">
    <property type="term" value="F:translation initiation factor activity"/>
    <property type="evidence" value="ECO:0007669"/>
    <property type="project" value="UniProtKB-UniRule"/>
</dbReference>
<dbReference type="InterPro" id="IPR019815">
    <property type="entry name" value="Translation_initiation_fac_3_C"/>
</dbReference>
<dbReference type="AlphaFoldDB" id="A0A1F8GRE4"/>
<dbReference type="EMBL" id="MGKP01000029">
    <property type="protein sequence ID" value="OGN27560.1"/>
    <property type="molecule type" value="Genomic_DNA"/>
</dbReference>
<evidence type="ECO:0000256" key="3">
    <source>
        <dbReference type="ARBA" id="ARBA00022917"/>
    </source>
</evidence>
<evidence type="ECO:0000259" key="7">
    <source>
        <dbReference type="Pfam" id="PF05198"/>
    </source>
</evidence>
<dbReference type="InterPro" id="IPR019814">
    <property type="entry name" value="Translation_initiation_fac_3_N"/>
</dbReference>
<comment type="function">
    <text evidence="5">IF-3 binds to the 30S ribosomal subunit and shifts the equilibrium between 70S ribosomes and their 50S and 30S subunits in favor of the free subunits, thus enhancing the availability of 30S subunits on which protein synthesis initiation begins.</text>
</comment>
<feature type="domain" description="Translation initiation factor 3 N-terminal" evidence="7">
    <location>
        <begin position="12"/>
        <end position="78"/>
    </location>
</feature>
<dbReference type="InterPro" id="IPR036787">
    <property type="entry name" value="T_IF-3_N_sf"/>
</dbReference>
<evidence type="ECO:0000256" key="2">
    <source>
        <dbReference type="ARBA" id="ARBA00022540"/>
    </source>
</evidence>
<feature type="domain" description="Translation initiation factor 3 C-terminal" evidence="6">
    <location>
        <begin position="89"/>
        <end position="151"/>
    </location>
</feature>
<comment type="subunit">
    <text evidence="5">Monomer.</text>
</comment>